<dbReference type="NCBIfam" id="TIGR01634">
    <property type="entry name" value="tail_P2_I"/>
    <property type="match status" value="1"/>
</dbReference>
<dbReference type="InterPro" id="IPR006521">
    <property type="entry name" value="Tail_protein_I"/>
</dbReference>
<dbReference type="EMBL" id="CP001339">
    <property type="protein sequence ID" value="ACL72703.1"/>
    <property type="molecule type" value="Genomic_DNA"/>
</dbReference>
<dbReference type="RefSeq" id="WP_012638186.1">
    <property type="nucleotide sequence ID" value="NC_011901.1"/>
</dbReference>
<dbReference type="Proteomes" id="UP000002383">
    <property type="component" value="Chromosome"/>
</dbReference>
<keyword evidence="2" id="KW-1185">Reference proteome</keyword>
<dbReference type="OrthoDB" id="90759at2"/>
<dbReference type="STRING" id="396588.Tgr7_1620"/>
<evidence type="ECO:0000313" key="1">
    <source>
        <dbReference type="EMBL" id="ACL72703.1"/>
    </source>
</evidence>
<dbReference type="HOGENOM" id="CLU_086293_1_1_6"/>
<evidence type="ECO:0000313" key="2">
    <source>
        <dbReference type="Proteomes" id="UP000002383"/>
    </source>
</evidence>
<dbReference type="Pfam" id="PF09684">
    <property type="entry name" value="Tail_P2_I"/>
    <property type="match status" value="1"/>
</dbReference>
<reference evidence="1 2" key="1">
    <citation type="journal article" date="2011" name="Stand. Genomic Sci.">
        <title>Complete genome sequence of 'Thioalkalivibrio sulfidophilus' HL-EbGr7.</title>
        <authorList>
            <person name="Muyzer G."/>
            <person name="Sorokin D.Y."/>
            <person name="Mavromatis K."/>
            <person name="Lapidus A."/>
            <person name="Clum A."/>
            <person name="Ivanova N."/>
            <person name="Pati A."/>
            <person name="d'Haeseleer P."/>
            <person name="Woyke T."/>
            <person name="Kyrpides N.C."/>
        </authorList>
    </citation>
    <scope>NUCLEOTIDE SEQUENCE [LARGE SCALE GENOMIC DNA]</scope>
    <source>
        <strain evidence="1 2">HL-EbGR7</strain>
    </source>
</reference>
<proteinExistence type="predicted"/>
<sequence>MSDPKSLLPPNRSRVERELEAVTVRSTQVEAPFNDLWDPWACPASVLPWLAWALGVQEWSASWPESRRRGVVAAAMGIRRRAGTAAAVREAVESLEIEGIEYAEWHEYDGEPGTYRITATLEERGMDQAQYAELVRVIERAGRLSAWLDPVGFTLVGRGRFRAACATTHGQVTTVRPRLVTQVVQAHPGVSGTGMQTRLAVDVRPALVVEVAQQHVGRSGWGLHAAAWTTVFPG</sequence>
<protein>
    <submittedName>
        <fullName evidence="1">Bacteriophage P2-related tail formation protein-like protein</fullName>
    </submittedName>
</protein>
<gene>
    <name evidence="1" type="ordered locus">Tgr7_1620</name>
</gene>
<dbReference type="KEGG" id="tgr:Tgr7_1620"/>
<organism evidence="1 2">
    <name type="scientific">Thioalkalivibrio sulfidiphilus (strain HL-EbGR7)</name>
    <dbReference type="NCBI Taxonomy" id="396588"/>
    <lineage>
        <taxon>Bacteria</taxon>
        <taxon>Pseudomonadati</taxon>
        <taxon>Pseudomonadota</taxon>
        <taxon>Gammaproteobacteria</taxon>
        <taxon>Chromatiales</taxon>
        <taxon>Ectothiorhodospiraceae</taxon>
        <taxon>Thioalkalivibrio</taxon>
    </lineage>
</organism>
<dbReference type="AlphaFoldDB" id="B8GRZ9"/>
<dbReference type="eggNOG" id="COG4385">
    <property type="taxonomic scope" value="Bacteria"/>
</dbReference>
<accession>B8GRZ9</accession>
<name>B8GRZ9_THISH</name>